<proteinExistence type="predicted"/>
<dbReference type="Gene3D" id="3.10.129.10">
    <property type="entry name" value="Hotdog Thioesterase"/>
    <property type="match status" value="1"/>
</dbReference>
<dbReference type="CDD" id="cd03454">
    <property type="entry name" value="YdeM"/>
    <property type="match status" value="1"/>
</dbReference>
<gene>
    <name evidence="2" type="ORF">MGWOODY_XGa746</name>
</gene>
<dbReference type="PANTHER" id="PTHR43664:SF1">
    <property type="entry name" value="BETA-METHYLMALYL-COA DEHYDRATASE"/>
    <property type="match status" value="1"/>
</dbReference>
<organism evidence="2">
    <name type="scientific">hydrothermal vent metagenome</name>
    <dbReference type="NCBI Taxonomy" id="652676"/>
    <lineage>
        <taxon>unclassified sequences</taxon>
        <taxon>metagenomes</taxon>
        <taxon>ecological metagenomes</taxon>
    </lineage>
</organism>
<sequence>MSNIFPGPGEDKYFEDYEAGRVYKLGSVQVDLAEVIEFATRYDPQYFHIDEDRAKESIYGGVIASGWHTASMMMRVFADNFLSDVSSMGSPGLDELRWYHPVRPGDTLFVSAIVLETRLSKSKPDRGVMRTRTEVHNQRHELVLSSTAANFMRRRQNDKT</sequence>
<dbReference type="Pfam" id="PF01575">
    <property type="entry name" value="MaoC_dehydratas"/>
    <property type="match status" value="1"/>
</dbReference>
<dbReference type="SUPFAM" id="SSF54637">
    <property type="entry name" value="Thioesterase/thiol ester dehydrase-isomerase"/>
    <property type="match status" value="1"/>
</dbReference>
<protein>
    <submittedName>
        <fullName evidence="2">Acyl dehydratase</fullName>
    </submittedName>
</protein>
<dbReference type="AlphaFoldDB" id="A0A160TVT1"/>
<name>A0A160TVT1_9ZZZZ</name>
<evidence type="ECO:0000259" key="1">
    <source>
        <dbReference type="Pfam" id="PF01575"/>
    </source>
</evidence>
<dbReference type="InterPro" id="IPR029069">
    <property type="entry name" value="HotDog_dom_sf"/>
</dbReference>
<dbReference type="PANTHER" id="PTHR43664">
    <property type="entry name" value="MONOAMINE OXIDASE-RELATED"/>
    <property type="match status" value="1"/>
</dbReference>
<reference evidence="2" key="1">
    <citation type="submission" date="2015-10" db="EMBL/GenBank/DDBJ databases">
        <authorList>
            <person name="Gilbert D.G."/>
        </authorList>
    </citation>
    <scope>NUCLEOTIDE SEQUENCE</scope>
</reference>
<feature type="domain" description="MaoC-like" evidence="1">
    <location>
        <begin position="21"/>
        <end position="123"/>
    </location>
</feature>
<dbReference type="InterPro" id="IPR052342">
    <property type="entry name" value="MCH/BMMD"/>
</dbReference>
<evidence type="ECO:0000313" key="2">
    <source>
        <dbReference type="EMBL" id="CUS54385.1"/>
    </source>
</evidence>
<dbReference type="InterPro" id="IPR002539">
    <property type="entry name" value="MaoC-like_dom"/>
</dbReference>
<accession>A0A160TVT1</accession>
<dbReference type="EMBL" id="CZRL01000104">
    <property type="protein sequence ID" value="CUS54385.1"/>
    <property type="molecule type" value="Genomic_DNA"/>
</dbReference>